<dbReference type="InterPro" id="IPR001789">
    <property type="entry name" value="Sig_transdc_resp-reg_receiver"/>
</dbReference>
<dbReference type="Pfam" id="PF00072">
    <property type="entry name" value="Response_reg"/>
    <property type="match status" value="1"/>
</dbReference>
<dbReference type="GO" id="GO:0000160">
    <property type="term" value="P:phosphorelay signal transduction system"/>
    <property type="evidence" value="ECO:0007669"/>
    <property type="project" value="InterPro"/>
</dbReference>
<dbReference type="SMART" id="SM00448">
    <property type="entry name" value="REC"/>
    <property type="match status" value="1"/>
</dbReference>
<accession>A0A1Z4LPA4</accession>
<dbReference type="PROSITE" id="PS50110">
    <property type="entry name" value="RESPONSE_REGULATORY"/>
    <property type="match status" value="1"/>
</dbReference>
<evidence type="ECO:0000313" key="4">
    <source>
        <dbReference type="Proteomes" id="UP000218418"/>
    </source>
</evidence>
<dbReference type="AlphaFoldDB" id="A0A1Z4LPA4"/>
<protein>
    <submittedName>
        <fullName evidence="3">Two-component response regulator</fullName>
    </submittedName>
</protein>
<sequence length="146" mass="16886">MQENDRIVNILLVEDDEVDIMNVERAFKKADIKNPLYIARNGIEALTMLRGGNEELPQVPHERRLILLDINMPKMSGLEFLQTIREDQDLKLTPVVMLTTSNQDKDMIEAFDLNVAGYLLKPVTFSRFVELMTTLNRYWSSSEMPN</sequence>
<keyword evidence="1" id="KW-0597">Phosphoprotein</keyword>
<keyword evidence="4" id="KW-1185">Reference proteome</keyword>
<evidence type="ECO:0000313" key="3">
    <source>
        <dbReference type="EMBL" id="BAY83049.1"/>
    </source>
</evidence>
<name>A0A1Z4LPA4_9CYAN</name>
<dbReference type="SUPFAM" id="SSF52172">
    <property type="entry name" value="CheY-like"/>
    <property type="match status" value="1"/>
</dbReference>
<dbReference type="CDD" id="cd17557">
    <property type="entry name" value="REC_Rcp-like"/>
    <property type="match status" value="1"/>
</dbReference>
<proteinExistence type="predicted"/>
<dbReference type="EMBL" id="AP018227">
    <property type="protein sequence ID" value="BAY83049.1"/>
    <property type="molecule type" value="Genomic_DNA"/>
</dbReference>
<organism evidence="3 4">
    <name type="scientific">Calothrix parasitica NIES-267</name>
    <dbReference type="NCBI Taxonomy" id="1973488"/>
    <lineage>
        <taxon>Bacteria</taxon>
        <taxon>Bacillati</taxon>
        <taxon>Cyanobacteriota</taxon>
        <taxon>Cyanophyceae</taxon>
        <taxon>Nostocales</taxon>
        <taxon>Calotrichaceae</taxon>
        <taxon>Calothrix</taxon>
    </lineage>
</organism>
<dbReference type="Gene3D" id="3.40.50.2300">
    <property type="match status" value="1"/>
</dbReference>
<feature type="domain" description="Response regulatory" evidence="2">
    <location>
        <begin position="9"/>
        <end position="136"/>
    </location>
</feature>
<dbReference type="InterPro" id="IPR052893">
    <property type="entry name" value="TCS_response_regulator"/>
</dbReference>
<dbReference type="InterPro" id="IPR011006">
    <property type="entry name" value="CheY-like_superfamily"/>
</dbReference>
<evidence type="ECO:0000259" key="2">
    <source>
        <dbReference type="PROSITE" id="PS50110"/>
    </source>
</evidence>
<gene>
    <name evidence="3" type="ORF">NIES267_25350</name>
</gene>
<dbReference type="OrthoDB" id="5510574at2"/>
<feature type="modified residue" description="4-aspartylphosphate" evidence="1">
    <location>
        <position position="69"/>
    </location>
</feature>
<evidence type="ECO:0000256" key="1">
    <source>
        <dbReference type="PROSITE-ProRule" id="PRU00169"/>
    </source>
</evidence>
<dbReference type="PANTHER" id="PTHR44520">
    <property type="entry name" value="RESPONSE REGULATOR RCP1-RELATED"/>
    <property type="match status" value="1"/>
</dbReference>
<dbReference type="PANTHER" id="PTHR44520:SF2">
    <property type="entry name" value="RESPONSE REGULATOR RCP1"/>
    <property type="match status" value="1"/>
</dbReference>
<dbReference type="Proteomes" id="UP000218418">
    <property type="component" value="Chromosome"/>
</dbReference>
<reference evidence="3 4" key="1">
    <citation type="submission" date="2017-06" db="EMBL/GenBank/DDBJ databases">
        <title>Genome sequencing of cyanobaciteial culture collection at National Institute for Environmental Studies (NIES).</title>
        <authorList>
            <person name="Hirose Y."/>
            <person name="Shimura Y."/>
            <person name="Fujisawa T."/>
            <person name="Nakamura Y."/>
            <person name="Kawachi M."/>
        </authorList>
    </citation>
    <scope>NUCLEOTIDE SEQUENCE [LARGE SCALE GENOMIC DNA]</scope>
    <source>
        <strain evidence="3 4">NIES-267</strain>
    </source>
</reference>